<dbReference type="InterPro" id="IPR011990">
    <property type="entry name" value="TPR-like_helical_dom_sf"/>
</dbReference>
<feature type="compositionally biased region" description="Basic and acidic residues" evidence="1">
    <location>
        <begin position="160"/>
        <end position="174"/>
    </location>
</feature>
<protein>
    <submittedName>
        <fullName evidence="2">DUF924 domain-containing protein</fullName>
    </submittedName>
</protein>
<organism evidence="2 3">
    <name type="scientific">Notoacmeibacter ruber</name>
    <dbReference type="NCBI Taxonomy" id="2670375"/>
    <lineage>
        <taxon>Bacteria</taxon>
        <taxon>Pseudomonadati</taxon>
        <taxon>Pseudomonadota</taxon>
        <taxon>Alphaproteobacteria</taxon>
        <taxon>Hyphomicrobiales</taxon>
        <taxon>Notoacmeibacteraceae</taxon>
        <taxon>Notoacmeibacter</taxon>
    </lineage>
</organism>
<dbReference type="EMBL" id="RCWN01000001">
    <property type="protein sequence ID" value="RLQ87132.1"/>
    <property type="molecule type" value="Genomic_DNA"/>
</dbReference>
<evidence type="ECO:0000256" key="1">
    <source>
        <dbReference type="SAM" id="MobiDB-lite"/>
    </source>
</evidence>
<keyword evidence="3" id="KW-1185">Reference proteome</keyword>
<dbReference type="Pfam" id="PF06041">
    <property type="entry name" value="DUF924"/>
    <property type="match status" value="1"/>
</dbReference>
<sequence>MESEWVAEVTTFWFDELGPEDWFSVKPSVDEAIRKRFLPLHESLAQAVPPVSRAVPDAALAAIIVLDQFPRNMFRGTARAFATDPLALDLSRHAVAQGFDRGLNEHGKQFLYMPMMHSETLAVQDISVEYFTALGLEEAKRFAEEHRDIIKRFGRFPHRNDVLGRQSTDEEKTYLADAESYGQTSTPAPDGTDIREDGET</sequence>
<proteinExistence type="predicted"/>
<dbReference type="SUPFAM" id="SSF48452">
    <property type="entry name" value="TPR-like"/>
    <property type="match status" value="1"/>
</dbReference>
<dbReference type="RefSeq" id="WP_121644100.1">
    <property type="nucleotide sequence ID" value="NZ_RCWN01000001.1"/>
</dbReference>
<comment type="caution">
    <text evidence="2">The sequence shown here is derived from an EMBL/GenBank/DDBJ whole genome shotgun (WGS) entry which is preliminary data.</text>
</comment>
<dbReference type="AlphaFoldDB" id="A0A3L7JF83"/>
<dbReference type="Gene3D" id="1.25.40.10">
    <property type="entry name" value="Tetratricopeptide repeat domain"/>
    <property type="match status" value="1"/>
</dbReference>
<reference evidence="2 3" key="1">
    <citation type="submission" date="2018-10" db="EMBL/GenBank/DDBJ databases">
        <title>Notoacmeibacter sp. M2BS9Y-3-1, whole genome shotgun sequence.</title>
        <authorList>
            <person name="Tuo L."/>
        </authorList>
    </citation>
    <scope>NUCLEOTIDE SEQUENCE [LARGE SCALE GENOMIC DNA]</scope>
    <source>
        <strain evidence="2 3">M2BS9Y-3-1</strain>
    </source>
</reference>
<gene>
    <name evidence="2" type="ORF">D8780_01785</name>
</gene>
<evidence type="ECO:0000313" key="3">
    <source>
        <dbReference type="Proteomes" id="UP000281094"/>
    </source>
</evidence>
<feature type="region of interest" description="Disordered" evidence="1">
    <location>
        <begin position="160"/>
        <end position="200"/>
    </location>
</feature>
<name>A0A3L7JF83_9HYPH</name>
<dbReference type="InterPro" id="IPR010323">
    <property type="entry name" value="DUF924"/>
</dbReference>
<dbReference type="Gene3D" id="1.20.58.320">
    <property type="entry name" value="TPR-like"/>
    <property type="match status" value="1"/>
</dbReference>
<evidence type="ECO:0000313" key="2">
    <source>
        <dbReference type="EMBL" id="RLQ87132.1"/>
    </source>
</evidence>
<dbReference type="Proteomes" id="UP000281094">
    <property type="component" value="Unassembled WGS sequence"/>
</dbReference>
<accession>A0A3L7JF83</accession>